<feature type="compositionally biased region" description="Polar residues" evidence="1">
    <location>
        <begin position="50"/>
        <end position="62"/>
    </location>
</feature>
<evidence type="ECO:0000313" key="2">
    <source>
        <dbReference type="EMBL" id="KAL3288447.1"/>
    </source>
</evidence>
<feature type="region of interest" description="Disordered" evidence="1">
    <location>
        <begin position="75"/>
        <end position="94"/>
    </location>
</feature>
<accession>A0ABD2PCM7</accession>
<name>A0ABD2PCM7_9CUCU</name>
<feature type="compositionally biased region" description="Polar residues" evidence="1">
    <location>
        <begin position="14"/>
        <end position="33"/>
    </location>
</feature>
<dbReference type="Proteomes" id="UP001516400">
    <property type="component" value="Unassembled WGS sequence"/>
</dbReference>
<comment type="caution">
    <text evidence="2">The sequence shown here is derived from an EMBL/GenBank/DDBJ whole genome shotgun (WGS) entry which is preliminary data.</text>
</comment>
<gene>
    <name evidence="2" type="ORF">HHI36_002892</name>
</gene>
<sequence>MFSCCIQQKRKFSRNVSNDQSEENAGNVSSSMRSDPIETPTGEIRDIKKTTSANRVDSSASDKSYYSVISATKSVTSTGEDYMSTCSDNSFQSS</sequence>
<reference evidence="2 3" key="1">
    <citation type="journal article" date="2021" name="BMC Biol.">
        <title>Horizontally acquired antibacterial genes associated with adaptive radiation of ladybird beetles.</title>
        <authorList>
            <person name="Li H.S."/>
            <person name="Tang X.F."/>
            <person name="Huang Y.H."/>
            <person name="Xu Z.Y."/>
            <person name="Chen M.L."/>
            <person name="Du X.Y."/>
            <person name="Qiu B.Y."/>
            <person name="Chen P.T."/>
            <person name="Zhang W."/>
            <person name="Slipinski A."/>
            <person name="Escalona H.E."/>
            <person name="Waterhouse R.M."/>
            <person name="Zwick A."/>
            <person name="Pang H."/>
        </authorList>
    </citation>
    <scope>NUCLEOTIDE SEQUENCE [LARGE SCALE GENOMIC DNA]</scope>
    <source>
        <strain evidence="2">SYSU2018</strain>
    </source>
</reference>
<evidence type="ECO:0000256" key="1">
    <source>
        <dbReference type="SAM" id="MobiDB-lite"/>
    </source>
</evidence>
<keyword evidence="3" id="KW-1185">Reference proteome</keyword>
<dbReference type="EMBL" id="JABFTP020000185">
    <property type="protein sequence ID" value="KAL3288447.1"/>
    <property type="molecule type" value="Genomic_DNA"/>
</dbReference>
<organism evidence="2 3">
    <name type="scientific">Cryptolaemus montrouzieri</name>
    <dbReference type="NCBI Taxonomy" id="559131"/>
    <lineage>
        <taxon>Eukaryota</taxon>
        <taxon>Metazoa</taxon>
        <taxon>Ecdysozoa</taxon>
        <taxon>Arthropoda</taxon>
        <taxon>Hexapoda</taxon>
        <taxon>Insecta</taxon>
        <taxon>Pterygota</taxon>
        <taxon>Neoptera</taxon>
        <taxon>Endopterygota</taxon>
        <taxon>Coleoptera</taxon>
        <taxon>Polyphaga</taxon>
        <taxon>Cucujiformia</taxon>
        <taxon>Coccinelloidea</taxon>
        <taxon>Coccinellidae</taxon>
        <taxon>Scymninae</taxon>
        <taxon>Scymnini</taxon>
        <taxon>Cryptolaemus</taxon>
    </lineage>
</organism>
<evidence type="ECO:0000313" key="3">
    <source>
        <dbReference type="Proteomes" id="UP001516400"/>
    </source>
</evidence>
<protein>
    <submittedName>
        <fullName evidence="2">Uncharacterized protein</fullName>
    </submittedName>
</protein>
<feature type="region of interest" description="Disordered" evidence="1">
    <location>
        <begin position="1"/>
        <end position="62"/>
    </location>
</feature>
<proteinExistence type="predicted"/>
<dbReference type="AlphaFoldDB" id="A0ABD2PCM7"/>